<dbReference type="Proteomes" id="UP000287651">
    <property type="component" value="Unassembled WGS sequence"/>
</dbReference>
<gene>
    <name evidence="2" type="ORF">B296_00005855</name>
</gene>
<evidence type="ECO:0000313" key="3">
    <source>
        <dbReference type="Proteomes" id="UP000287651"/>
    </source>
</evidence>
<organism evidence="2 3">
    <name type="scientific">Ensete ventricosum</name>
    <name type="common">Abyssinian banana</name>
    <name type="synonym">Musa ensete</name>
    <dbReference type="NCBI Taxonomy" id="4639"/>
    <lineage>
        <taxon>Eukaryota</taxon>
        <taxon>Viridiplantae</taxon>
        <taxon>Streptophyta</taxon>
        <taxon>Embryophyta</taxon>
        <taxon>Tracheophyta</taxon>
        <taxon>Spermatophyta</taxon>
        <taxon>Magnoliopsida</taxon>
        <taxon>Liliopsida</taxon>
        <taxon>Zingiberales</taxon>
        <taxon>Musaceae</taxon>
        <taxon>Ensete</taxon>
    </lineage>
</organism>
<comment type="caution">
    <text evidence="2">The sequence shown here is derived from an EMBL/GenBank/DDBJ whole genome shotgun (WGS) entry which is preliminary data.</text>
</comment>
<feature type="compositionally biased region" description="Low complexity" evidence="1">
    <location>
        <begin position="1"/>
        <end position="16"/>
    </location>
</feature>
<reference evidence="2 3" key="1">
    <citation type="journal article" date="2014" name="Agronomy (Basel)">
        <title>A Draft Genome Sequence for Ensete ventricosum, the Drought-Tolerant Tree Against Hunger.</title>
        <authorList>
            <person name="Harrison J."/>
            <person name="Moore K.A."/>
            <person name="Paszkiewicz K."/>
            <person name="Jones T."/>
            <person name="Grant M."/>
            <person name="Ambacheew D."/>
            <person name="Muzemil S."/>
            <person name="Studholme D.J."/>
        </authorList>
    </citation>
    <scope>NUCLEOTIDE SEQUENCE [LARGE SCALE GENOMIC DNA]</scope>
</reference>
<evidence type="ECO:0000256" key="1">
    <source>
        <dbReference type="SAM" id="MobiDB-lite"/>
    </source>
</evidence>
<sequence length="85" mass="9321">MSSTAASTRSSMSDASPKSTPQLRSIKSALSAAVYRQVSLAHTYQTIRMDVEDNRVADLVDCFSKKFGVTEFVNPADHKKPVQEV</sequence>
<accession>A0A426ZMI6</accession>
<feature type="region of interest" description="Disordered" evidence="1">
    <location>
        <begin position="1"/>
        <end position="23"/>
    </location>
</feature>
<name>A0A426ZMI6_ENSVE</name>
<dbReference type="AlphaFoldDB" id="A0A426ZMI6"/>
<evidence type="ECO:0000313" key="2">
    <source>
        <dbReference type="EMBL" id="RRT65209.1"/>
    </source>
</evidence>
<proteinExistence type="predicted"/>
<protein>
    <submittedName>
        <fullName evidence="2">Uncharacterized protein</fullName>
    </submittedName>
</protein>
<dbReference type="EMBL" id="AMZH03005894">
    <property type="protein sequence ID" value="RRT65209.1"/>
    <property type="molecule type" value="Genomic_DNA"/>
</dbReference>